<keyword evidence="2" id="KW-1185">Reference proteome</keyword>
<evidence type="ECO:0000313" key="1">
    <source>
        <dbReference type="EMBL" id="KAG1772225.1"/>
    </source>
</evidence>
<dbReference type="EMBL" id="JABBWD010000054">
    <property type="protein sequence ID" value="KAG1772225.1"/>
    <property type="molecule type" value="Genomic_DNA"/>
</dbReference>
<protein>
    <submittedName>
        <fullName evidence="1">Uncharacterized protein</fullName>
    </submittedName>
</protein>
<evidence type="ECO:0000313" key="2">
    <source>
        <dbReference type="Proteomes" id="UP000714275"/>
    </source>
</evidence>
<accession>A0A9P6ZP76</accession>
<dbReference type="OrthoDB" id="3261690at2759"/>
<name>A0A9P6ZP76_9AGAM</name>
<gene>
    <name evidence="1" type="ORF">EV702DRAFT_976833</name>
</gene>
<feature type="non-terminal residue" evidence="1">
    <location>
        <position position="323"/>
    </location>
</feature>
<dbReference type="Proteomes" id="UP000714275">
    <property type="component" value="Unassembled WGS sequence"/>
</dbReference>
<reference evidence="1" key="1">
    <citation type="journal article" date="2020" name="New Phytol.">
        <title>Comparative genomics reveals dynamic genome evolution in host specialist ectomycorrhizal fungi.</title>
        <authorList>
            <person name="Lofgren L.A."/>
            <person name="Nguyen N.H."/>
            <person name="Vilgalys R."/>
            <person name="Ruytinx J."/>
            <person name="Liao H.L."/>
            <person name="Branco S."/>
            <person name="Kuo A."/>
            <person name="LaButti K."/>
            <person name="Lipzen A."/>
            <person name="Andreopoulos W."/>
            <person name="Pangilinan J."/>
            <person name="Riley R."/>
            <person name="Hundley H."/>
            <person name="Na H."/>
            <person name="Barry K."/>
            <person name="Grigoriev I.V."/>
            <person name="Stajich J.E."/>
            <person name="Kennedy P.G."/>
        </authorList>
    </citation>
    <scope>NUCLEOTIDE SEQUENCE</scope>
    <source>
        <strain evidence="1">DOB743</strain>
    </source>
</reference>
<proteinExistence type="predicted"/>
<dbReference type="AlphaFoldDB" id="A0A9P6ZP76"/>
<sequence>MTLYRDQKGKFHFGTIDFPSHLLDQLGRKLLELFQMQDGLHDAFFVHELRGTKGASHHDPWDAGKRHAAFNAVFHLFDMSIIRPEDWVVDIGLEIQHKGRILQWLTKGHHRLLQLLLPSAPGHKIDSILASRSQYRRDLSAQLEDLGGFRALPGSRGKDDNVYYINAYTTDKSATYQLHDGIFKRRQAWHLFPASIGKLTKDLERIAEIFRLCGGSPEVGGQEGSARLEIRVPLSLVDQVLLEMPDSIIQDTIVTFDSKLFWYFKYYRMAALYHVVQNLQTANQAARLQPTSLQLGALIPYLINALIYRPAEGQAENVLLEAS</sequence>
<comment type="caution">
    <text evidence="1">The sequence shown here is derived from an EMBL/GenBank/DDBJ whole genome shotgun (WGS) entry which is preliminary data.</text>
</comment>
<organism evidence="1 2">
    <name type="scientific">Suillus placidus</name>
    <dbReference type="NCBI Taxonomy" id="48579"/>
    <lineage>
        <taxon>Eukaryota</taxon>
        <taxon>Fungi</taxon>
        <taxon>Dikarya</taxon>
        <taxon>Basidiomycota</taxon>
        <taxon>Agaricomycotina</taxon>
        <taxon>Agaricomycetes</taxon>
        <taxon>Agaricomycetidae</taxon>
        <taxon>Boletales</taxon>
        <taxon>Suillineae</taxon>
        <taxon>Suillaceae</taxon>
        <taxon>Suillus</taxon>
    </lineage>
</organism>